<dbReference type="InterPro" id="IPR029063">
    <property type="entry name" value="SAM-dependent_MTases_sf"/>
</dbReference>
<sequence>MPAPCRALLGGRAATAAATPSPAPQTARLSNGLLVRCVSKRDVAFLDQEIYQRHGSGGCVYLRHGIQLPPGGVVLDVGANIGLFSLRAAQELGPGGLVISCEPMPATFDCLAHNVAAHRSWWRRQRQGPAARGDAGAAPILALNVGVGSGQQPSATFTFYPRAAGWSSMRPAEGDVEADMGAFLDQALSSRGASTAAGLDPTTAALGRWLRSAAPRWAYAAAWRLAVARMLSGAQRLACPLVSVSQLIRQHRLAAVDLLKVDVERAELEVLRGVEGCHWPLVRQAALEVHAADLEEVVALLRRQARFSSVVVEQEAALAGTSLHAVYCRR</sequence>
<dbReference type="OMA" id="QEDWDSH"/>
<name>E1ZMQ6_CHLVA</name>
<evidence type="ECO:0000259" key="1">
    <source>
        <dbReference type="Pfam" id="PF05050"/>
    </source>
</evidence>
<feature type="domain" description="Methyltransferase FkbM" evidence="1">
    <location>
        <begin position="76"/>
        <end position="277"/>
    </location>
</feature>
<dbReference type="EMBL" id="GL433854">
    <property type="protein sequence ID" value="EFN52733.1"/>
    <property type="molecule type" value="Genomic_DNA"/>
</dbReference>
<dbReference type="InterPro" id="IPR006342">
    <property type="entry name" value="FkbM_mtfrase"/>
</dbReference>
<gene>
    <name evidence="2" type="ORF">CHLNCDRAFT_138292</name>
</gene>
<evidence type="ECO:0000313" key="3">
    <source>
        <dbReference type="Proteomes" id="UP000008141"/>
    </source>
</evidence>
<dbReference type="InParanoid" id="E1ZMQ6"/>
<dbReference type="SUPFAM" id="SSF53335">
    <property type="entry name" value="S-adenosyl-L-methionine-dependent methyltransferases"/>
    <property type="match status" value="1"/>
</dbReference>
<keyword evidence="3" id="KW-1185">Reference proteome</keyword>
<dbReference type="PANTHER" id="PTHR34203">
    <property type="entry name" value="METHYLTRANSFERASE, FKBM FAMILY PROTEIN"/>
    <property type="match status" value="1"/>
</dbReference>
<dbReference type="GeneID" id="17352205"/>
<accession>E1ZMQ6</accession>
<dbReference type="NCBIfam" id="TIGR01444">
    <property type="entry name" value="fkbM_fam"/>
    <property type="match status" value="1"/>
</dbReference>
<reference evidence="2 3" key="1">
    <citation type="journal article" date="2010" name="Plant Cell">
        <title>The Chlorella variabilis NC64A genome reveals adaptation to photosymbiosis, coevolution with viruses, and cryptic sex.</title>
        <authorList>
            <person name="Blanc G."/>
            <person name="Duncan G."/>
            <person name="Agarkova I."/>
            <person name="Borodovsky M."/>
            <person name="Gurnon J."/>
            <person name="Kuo A."/>
            <person name="Lindquist E."/>
            <person name="Lucas S."/>
            <person name="Pangilinan J."/>
            <person name="Polle J."/>
            <person name="Salamov A."/>
            <person name="Terry A."/>
            <person name="Yamada T."/>
            <person name="Dunigan D.D."/>
            <person name="Grigoriev I.V."/>
            <person name="Claverie J.M."/>
            <person name="Van Etten J.L."/>
        </authorList>
    </citation>
    <scope>NUCLEOTIDE SEQUENCE [LARGE SCALE GENOMIC DNA]</scope>
    <source>
        <strain evidence="2 3">NC64A</strain>
    </source>
</reference>
<dbReference type="PANTHER" id="PTHR34203:SF13">
    <property type="entry name" value="EXPRESSED PROTEIN"/>
    <property type="match status" value="1"/>
</dbReference>
<dbReference type="AlphaFoldDB" id="E1ZMQ6"/>
<protein>
    <recommendedName>
        <fullName evidence="1">Methyltransferase FkbM domain-containing protein</fullName>
    </recommendedName>
</protein>
<dbReference type="KEGG" id="cvr:CHLNCDRAFT_138292"/>
<dbReference type="InterPro" id="IPR052514">
    <property type="entry name" value="SAM-dependent_MTase"/>
</dbReference>
<dbReference type="Proteomes" id="UP000008141">
    <property type="component" value="Unassembled WGS sequence"/>
</dbReference>
<organism evidence="3">
    <name type="scientific">Chlorella variabilis</name>
    <name type="common">Green alga</name>
    <dbReference type="NCBI Taxonomy" id="554065"/>
    <lineage>
        <taxon>Eukaryota</taxon>
        <taxon>Viridiplantae</taxon>
        <taxon>Chlorophyta</taxon>
        <taxon>core chlorophytes</taxon>
        <taxon>Trebouxiophyceae</taxon>
        <taxon>Chlorellales</taxon>
        <taxon>Chlorellaceae</taxon>
        <taxon>Chlorella clade</taxon>
        <taxon>Chlorella</taxon>
    </lineage>
</organism>
<proteinExistence type="predicted"/>
<dbReference type="Gene3D" id="3.40.50.150">
    <property type="entry name" value="Vaccinia Virus protein VP39"/>
    <property type="match status" value="1"/>
</dbReference>
<dbReference type="eggNOG" id="ENOG502S8ND">
    <property type="taxonomic scope" value="Eukaryota"/>
</dbReference>
<dbReference type="OrthoDB" id="5835829at2759"/>
<dbReference type="RefSeq" id="XP_005844835.1">
    <property type="nucleotide sequence ID" value="XM_005844773.1"/>
</dbReference>
<evidence type="ECO:0000313" key="2">
    <source>
        <dbReference type="EMBL" id="EFN52733.1"/>
    </source>
</evidence>
<dbReference type="Pfam" id="PF05050">
    <property type="entry name" value="Methyltransf_21"/>
    <property type="match status" value="1"/>
</dbReference>